<organism evidence="2 3">
    <name type="scientific">Hyunsoonleella rubra</name>
    <dbReference type="NCBI Taxonomy" id="1737062"/>
    <lineage>
        <taxon>Bacteria</taxon>
        <taxon>Pseudomonadati</taxon>
        <taxon>Bacteroidota</taxon>
        <taxon>Flavobacteriia</taxon>
        <taxon>Flavobacteriales</taxon>
        <taxon>Flavobacteriaceae</taxon>
    </lineage>
</organism>
<dbReference type="GO" id="GO:0004519">
    <property type="term" value="F:endonuclease activity"/>
    <property type="evidence" value="ECO:0007669"/>
    <property type="project" value="UniProtKB-KW"/>
</dbReference>
<evidence type="ECO:0000313" key="3">
    <source>
        <dbReference type="Proteomes" id="UP001597476"/>
    </source>
</evidence>
<keyword evidence="2" id="KW-0378">Hydrolase</keyword>
<keyword evidence="2" id="KW-0255">Endonuclease</keyword>
<dbReference type="InterPro" id="IPR043004">
    <property type="entry name" value="MvaI_BcnI_cat"/>
</dbReference>
<keyword evidence="2" id="KW-0540">Nuclease</keyword>
<keyword evidence="3" id="KW-1185">Reference proteome</keyword>
<protein>
    <submittedName>
        <fullName evidence="2">MvaI/BcnI family restriction endonuclease</fullName>
    </submittedName>
</protein>
<comment type="caution">
    <text evidence="2">The sequence shown here is derived from an EMBL/GenBank/DDBJ whole genome shotgun (WGS) entry which is preliminary data.</text>
</comment>
<proteinExistence type="predicted"/>
<accession>A0ABW5T8X2</accession>
<dbReference type="InterPro" id="IPR029127">
    <property type="entry name" value="MvaI_BcnI"/>
</dbReference>
<dbReference type="Pfam" id="PF15515">
    <property type="entry name" value="MvaI_BcnI"/>
    <property type="match status" value="1"/>
</dbReference>
<dbReference type="Gene3D" id="3.40.210.20">
    <property type="entry name" value="MvaI/BcnI restriction endonuclease, catalytic domain"/>
    <property type="match status" value="1"/>
</dbReference>
<dbReference type="RefSeq" id="WP_380289892.1">
    <property type="nucleotide sequence ID" value="NZ_JBHULY010000011.1"/>
</dbReference>
<reference evidence="3" key="1">
    <citation type="journal article" date="2019" name="Int. J. Syst. Evol. Microbiol.">
        <title>The Global Catalogue of Microorganisms (GCM) 10K type strain sequencing project: providing services to taxonomists for standard genome sequencing and annotation.</title>
        <authorList>
            <consortium name="The Broad Institute Genomics Platform"/>
            <consortium name="The Broad Institute Genome Sequencing Center for Infectious Disease"/>
            <person name="Wu L."/>
            <person name="Ma J."/>
        </authorList>
    </citation>
    <scope>NUCLEOTIDE SEQUENCE [LARGE SCALE GENOMIC DNA]</scope>
    <source>
        <strain evidence="3">KCTC 42398</strain>
    </source>
</reference>
<dbReference type="Proteomes" id="UP001597476">
    <property type="component" value="Unassembled WGS sequence"/>
</dbReference>
<sequence length="434" mass="49135">MNLQNLKSLFINNGCDEIYVKKLVPNDNSKNQVYFGGNFEILNVLPISDITTVEAGDWRRERFKASLNFAWVTDEGNLSPANHAQLILYPKYPEVRFSGFLKGSKNAASELMTQRLSDRLLFIAVGKTGTVLGYVTHPNSQIANEFNKEKNLGEHGVFSIIELPQIANNRSLLLKELTRVHNQGWIDSKSLTKNGLVPCRNTQCGGYTLEAELGIVRNGFSEPDFKGWEVKNFGVRNFKNLNSSVITLFTPEPTDGLYKTKGAEYFIKTYGYPDKKGRPDRMNFGGVHKAGQIHPTTNLEMKLIGFDQESGKIRNTNGRIALIDQNDNETASWSFSSMLLHWNRKHDKACYVPSLSDTKGDRKYKYGSNIILGTGTDFQLFLGQMANGNIYYDPGIKLENMSTNPKIKKRSQFRIKSRFLPNLYKKNEIINLTE</sequence>
<evidence type="ECO:0000259" key="1">
    <source>
        <dbReference type="Pfam" id="PF15515"/>
    </source>
</evidence>
<gene>
    <name evidence="2" type="ORF">ACFSR8_05570</name>
</gene>
<dbReference type="EMBL" id="JBHULY010000011">
    <property type="protein sequence ID" value="MFD2725674.1"/>
    <property type="molecule type" value="Genomic_DNA"/>
</dbReference>
<evidence type="ECO:0000313" key="2">
    <source>
        <dbReference type="EMBL" id="MFD2725674.1"/>
    </source>
</evidence>
<feature type="domain" description="MvaI/BcnI restriction endonuclease" evidence="1">
    <location>
        <begin position="175"/>
        <end position="424"/>
    </location>
</feature>
<name>A0ABW5T8X2_9FLAO</name>